<gene>
    <name evidence="3" type="ORF">P4G45_10450</name>
</gene>
<dbReference type="InterPro" id="IPR046461">
    <property type="entry name" value="TerL_ATPase"/>
</dbReference>
<organism evidence="3">
    <name type="scientific">Edaphobacter paludis</name>
    <dbReference type="NCBI Taxonomy" id="3035702"/>
    <lineage>
        <taxon>Bacteria</taxon>
        <taxon>Pseudomonadati</taxon>
        <taxon>Acidobacteriota</taxon>
        <taxon>Terriglobia</taxon>
        <taxon>Terriglobales</taxon>
        <taxon>Acidobacteriaceae</taxon>
        <taxon>Edaphobacter</taxon>
    </lineage>
</organism>
<dbReference type="Pfam" id="PF03354">
    <property type="entry name" value="TerL_ATPase"/>
    <property type="match status" value="1"/>
</dbReference>
<evidence type="ECO:0000259" key="2">
    <source>
        <dbReference type="Pfam" id="PF20441"/>
    </source>
</evidence>
<dbReference type="Gene3D" id="3.30.420.240">
    <property type="match status" value="1"/>
</dbReference>
<feature type="domain" description="Terminase large subunit-like endonuclease" evidence="2">
    <location>
        <begin position="262"/>
        <end position="544"/>
    </location>
</feature>
<proteinExistence type="predicted"/>
<protein>
    <submittedName>
        <fullName evidence="3">Terminase large subunit</fullName>
    </submittedName>
</protein>
<name>A0AAU7CVG6_9BACT</name>
<dbReference type="InterPro" id="IPR027417">
    <property type="entry name" value="P-loop_NTPase"/>
</dbReference>
<dbReference type="InterPro" id="IPR005021">
    <property type="entry name" value="Terminase_largesu-like"/>
</dbReference>
<evidence type="ECO:0000259" key="1">
    <source>
        <dbReference type="Pfam" id="PF03354"/>
    </source>
</evidence>
<dbReference type="Gene3D" id="3.40.50.300">
    <property type="entry name" value="P-loop containing nucleotide triphosphate hydrolases"/>
    <property type="match status" value="1"/>
</dbReference>
<dbReference type="GO" id="GO:0004519">
    <property type="term" value="F:endonuclease activity"/>
    <property type="evidence" value="ECO:0007669"/>
    <property type="project" value="InterPro"/>
</dbReference>
<dbReference type="EMBL" id="CP121194">
    <property type="protein sequence ID" value="XBH08912.1"/>
    <property type="molecule type" value="Genomic_DNA"/>
</dbReference>
<dbReference type="RefSeq" id="WP_348266422.1">
    <property type="nucleotide sequence ID" value="NZ_CP121194.1"/>
</dbReference>
<dbReference type="AlphaFoldDB" id="A0AAU7CVG6"/>
<dbReference type="KEGG" id="epl:P4G45_10450"/>
<dbReference type="PANTHER" id="PTHR41287">
    <property type="match status" value="1"/>
</dbReference>
<accession>A0AAU7CVG6</accession>
<sequence length="558" mass="62739">MLKTMKQKMSPAEEFIEGVLDGTIVTSALVRQTIERHERDLDFGHLRGLRFDRKKAQRVIDFFGFLRHSKGEWAGHKFILEPWQQAFIWILFGWVHADTSLRRFRFSYTELARGNGKSTLASGVALFLLAADGEGGAEIYSAATKKDQARIVFSESERMVKSSPALRAKIATFRDNLHIVGTASKYQPLSSDKDSLDGLNIHGVIADEVHAWKGRALWDVLVTALGKRRQSLLFAITTAGYDKHSVCFEQHGYSEKVLAGIIEDDTWFCWIAGLDDEDDWEDESNWIKANPALGTMVKIEELRTAAAKAKETPGSLNAFLRLRLNKWTSQHTLWMPMDRWDSCNAAFTPESLHGRECFAGLDLSTTTDISALVLLFPPIETDKRWYVLPHFFIPSENIEDRVKRDRVPYDVWKKQGHLITTDGNVIDYDAIRLKVNELGQLYNIRELMFDRWNATQLTTQLAGDGFETVQFGQGFTSMNAPTKRLLELVLSSELAHGGNPVLRWMASNVTVKQDPAGNLKPDKSKSTEKIDGIVALCMALGRASVATPTPIPAGIFFA</sequence>
<dbReference type="InterPro" id="IPR046462">
    <property type="entry name" value="TerL_nuclease"/>
</dbReference>
<dbReference type="PANTHER" id="PTHR41287:SF1">
    <property type="entry name" value="PROTEIN YMFN"/>
    <property type="match status" value="1"/>
</dbReference>
<feature type="domain" description="Terminase large subunit-like ATPase" evidence="1">
    <location>
        <begin position="82"/>
        <end position="255"/>
    </location>
</feature>
<reference evidence="3" key="1">
    <citation type="submission" date="2023-03" db="EMBL/GenBank/DDBJ databases">
        <title>Edaphobacter sp.</title>
        <authorList>
            <person name="Huber K.J."/>
            <person name="Papendorf J."/>
            <person name="Pilke C."/>
            <person name="Bunk B."/>
            <person name="Sproeer C."/>
            <person name="Pester M."/>
        </authorList>
    </citation>
    <scope>NUCLEOTIDE SEQUENCE</scope>
    <source>
        <strain evidence="3">DSM 109919</strain>
    </source>
</reference>
<evidence type="ECO:0000313" key="3">
    <source>
        <dbReference type="EMBL" id="XBH08912.1"/>
    </source>
</evidence>
<dbReference type="Pfam" id="PF20441">
    <property type="entry name" value="TerL_nuclease"/>
    <property type="match status" value="1"/>
</dbReference>